<dbReference type="AlphaFoldDB" id="A0A8H2NSK3"/>
<dbReference type="RefSeq" id="WP_150758098.1">
    <property type="nucleotide sequence ID" value="NZ_CABVIE010000009.1"/>
</dbReference>
<proteinExistence type="predicted"/>
<dbReference type="EMBL" id="CABVIE010000009">
    <property type="protein sequence ID" value="VVP06673.1"/>
    <property type="molecule type" value="Genomic_DNA"/>
</dbReference>
<dbReference type="Proteomes" id="UP000325723">
    <property type="component" value="Unassembled WGS sequence"/>
</dbReference>
<evidence type="ECO:0000313" key="1">
    <source>
        <dbReference type="EMBL" id="VVP06673.1"/>
    </source>
</evidence>
<evidence type="ECO:0000313" key="2">
    <source>
        <dbReference type="Proteomes" id="UP000325723"/>
    </source>
</evidence>
<protein>
    <submittedName>
        <fullName evidence="1">Uncharacterized protein</fullName>
    </submittedName>
</protein>
<sequence>MDSNRIRNGDFTTGNFEHWTVNENDGTAKVMSDGSGYRARITLGKNESVRLATDSFSIRRPAFKLSLEASMPEPGDENAGTMLYCTLAGYGPSLPIPIILTLPFTLSGASEGFEYMGEMRSEVTEVQLTIALAPVSNPKAVGPIYLDNVKYTVDLSDKSVG</sequence>
<reference evidence="1 2" key="1">
    <citation type="submission" date="2019-09" db="EMBL/GenBank/DDBJ databases">
        <authorList>
            <person name="Chandra G."/>
            <person name="Truman W A."/>
        </authorList>
    </citation>
    <scope>NUCLEOTIDE SEQUENCE [LARGE SCALE GENOMIC DNA]</scope>
    <source>
        <strain evidence="1">PS900</strain>
    </source>
</reference>
<accession>A0A8H2NSK3</accession>
<name>A0A8H2NSK3_PSEFL</name>
<organism evidence="1 2">
    <name type="scientific">Pseudomonas fluorescens</name>
    <dbReference type="NCBI Taxonomy" id="294"/>
    <lineage>
        <taxon>Bacteria</taxon>
        <taxon>Pseudomonadati</taxon>
        <taxon>Pseudomonadota</taxon>
        <taxon>Gammaproteobacteria</taxon>
        <taxon>Pseudomonadales</taxon>
        <taxon>Pseudomonadaceae</taxon>
        <taxon>Pseudomonas</taxon>
    </lineage>
</organism>
<dbReference type="Gene3D" id="2.60.120.260">
    <property type="entry name" value="Galactose-binding domain-like"/>
    <property type="match status" value="1"/>
</dbReference>
<gene>
    <name evidence="1" type="ORF">PS900_03124</name>
</gene>
<comment type="caution">
    <text evidence="1">The sequence shown here is derived from an EMBL/GenBank/DDBJ whole genome shotgun (WGS) entry which is preliminary data.</text>
</comment>